<keyword evidence="11 16" id="KW-1133">Transmembrane helix</keyword>
<keyword evidence="14 16" id="KW-0472">Membrane</keyword>
<evidence type="ECO:0000256" key="14">
    <source>
        <dbReference type="ARBA" id="ARBA00023136"/>
    </source>
</evidence>
<dbReference type="InterPro" id="IPR036257">
    <property type="entry name" value="Cyt_c_oxidase_su2_TM_sf"/>
</dbReference>
<dbReference type="InterPro" id="IPR002429">
    <property type="entry name" value="CcO_II-like_C"/>
</dbReference>
<keyword evidence="8" id="KW-0479">Metal-binding</keyword>
<dbReference type="InterPro" id="IPR008972">
    <property type="entry name" value="Cupredoxin"/>
</dbReference>
<dbReference type="PROSITE" id="PS50857">
    <property type="entry name" value="COX2_CUA"/>
    <property type="match status" value="1"/>
</dbReference>
<keyword evidence="13" id="KW-0186">Copper</keyword>
<dbReference type="SUPFAM" id="SSF46626">
    <property type="entry name" value="Cytochrome c"/>
    <property type="match status" value="1"/>
</dbReference>
<protein>
    <recommendedName>
        <fullName evidence="3">cytochrome-c oxidase</fullName>
        <ecNumber evidence="3">7.1.1.9</ecNumber>
    </recommendedName>
    <alternativeName>
        <fullName evidence="15">Cytochrome c oxidase polypeptide II</fullName>
    </alternativeName>
</protein>
<dbReference type="EMBL" id="UINC01002962">
    <property type="protein sequence ID" value="SVA02023.1"/>
    <property type="molecule type" value="Genomic_DNA"/>
</dbReference>
<dbReference type="NCBIfam" id="TIGR02866">
    <property type="entry name" value="CoxB"/>
    <property type="match status" value="1"/>
</dbReference>
<feature type="domain" description="Cytochrome oxidase subunit II copper A binding" evidence="17">
    <location>
        <begin position="129"/>
        <end position="257"/>
    </location>
</feature>
<keyword evidence="9" id="KW-1278">Translocase</keyword>
<evidence type="ECO:0000256" key="4">
    <source>
        <dbReference type="ARBA" id="ARBA00022448"/>
    </source>
</evidence>
<dbReference type="PANTHER" id="PTHR22888:SF9">
    <property type="entry name" value="CYTOCHROME C OXIDASE SUBUNIT 2"/>
    <property type="match status" value="1"/>
</dbReference>
<dbReference type="GO" id="GO:0004129">
    <property type="term" value="F:cytochrome-c oxidase activity"/>
    <property type="evidence" value="ECO:0007669"/>
    <property type="project" value="UniProtKB-EC"/>
</dbReference>
<keyword evidence="12" id="KW-0408">Iron</keyword>
<keyword evidence="4" id="KW-0813">Transport</keyword>
<dbReference type="InterPro" id="IPR045187">
    <property type="entry name" value="CcO_II"/>
</dbReference>
<evidence type="ECO:0000256" key="13">
    <source>
        <dbReference type="ARBA" id="ARBA00023008"/>
    </source>
</evidence>
<keyword evidence="7 16" id="KW-0812">Transmembrane</keyword>
<dbReference type="Pfam" id="PF00034">
    <property type="entry name" value="Cytochrom_C"/>
    <property type="match status" value="1"/>
</dbReference>
<reference evidence="20" key="1">
    <citation type="submission" date="2018-05" db="EMBL/GenBank/DDBJ databases">
        <authorList>
            <person name="Lanie J.A."/>
            <person name="Ng W.-L."/>
            <person name="Kazmierczak K.M."/>
            <person name="Andrzejewski T.M."/>
            <person name="Davidsen T.M."/>
            <person name="Wayne K.J."/>
            <person name="Tettelin H."/>
            <person name="Glass J.I."/>
            <person name="Rusch D."/>
            <person name="Podicherti R."/>
            <person name="Tsui H.-C.T."/>
            <person name="Winkler M.E."/>
        </authorList>
    </citation>
    <scope>NUCLEOTIDE SEQUENCE</scope>
</reference>
<evidence type="ECO:0000313" key="20">
    <source>
        <dbReference type="EMBL" id="SVA02023.1"/>
    </source>
</evidence>
<keyword evidence="5" id="KW-0349">Heme</keyword>
<dbReference type="Pfam" id="PF02790">
    <property type="entry name" value="COX2_TM"/>
    <property type="match status" value="1"/>
</dbReference>
<dbReference type="Gene3D" id="2.60.40.420">
    <property type="entry name" value="Cupredoxins - blue copper proteins"/>
    <property type="match status" value="1"/>
</dbReference>
<proteinExistence type="inferred from homology"/>
<feature type="transmembrane region" description="Helical" evidence="16">
    <location>
        <begin position="44"/>
        <end position="66"/>
    </location>
</feature>
<evidence type="ECO:0000259" key="18">
    <source>
        <dbReference type="PROSITE" id="PS50999"/>
    </source>
</evidence>
<evidence type="ECO:0000256" key="9">
    <source>
        <dbReference type="ARBA" id="ARBA00022967"/>
    </source>
</evidence>
<evidence type="ECO:0000256" key="8">
    <source>
        <dbReference type="ARBA" id="ARBA00022723"/>
    </source>
</evidence>
<evidence type="ECO:0000256" key="2">
    <source>
        <dbReference type="ARBA" id="ARBA00007866"/>
    </source>
</evidence>
<dbReference type="PROSITE" id="PS51007">
    <property type="entry name" value="CYTC"/>
    <property type="match status" value="1"/>
</dbReference>
<gene>
    <name evidence="20" type="ORF">METZ01_LOCUS54877</name>
</gene>
<keyword evidence="6" id="KW-0679">Respiratory chain</keyword>
<dbReference type="InterPro" id="IPR001505">
    <property type="entry name" value="Copper_CuA"/>
</dbReference>
<sequence length="393" mass="42983">MGRLTTLAGGVLLALNGCASDAPLDTLEPQGPISRSIDTLSDPIFLVAGVVFVIIFGATAVIWWKFRDDHSTEEFPHQLHGNFRVEIAWTIGPTVIMAVIAVFALLSHFDLNSEDRQDIVLLVDGEQTSWDPEIVVVGQQWWWEFRYYFDGLDAVDLSDPRHLPPADIVTANQMVIPTGSEIGLSITSRDVIHSFWIPALNGKRDAVPRRVSPWKIEADVPGFYFGQCTEFCGLSHARMRMQTVAMTPADFQVWVGEQMQPGVEPTDAAALRGMAVFEGQCARCHAVNGVYTKAAEVGADLVANAAPNLTHLMSRTTYAGGIFDLYEPDGSLNRTQLEAWLRNAPAEKPAYAEGRRGMPAMGLSEGQIDDVVAYLQTLGARPDLGVIAATEVE</sequence>
<comment type="similarity">
    <text evidence="2">Belongs to the cytochrome c oxidase subunit 2 family.</text>
</comment>
<evidence type="ECO:0000256" key="5">
    <source>
        <dbReference type="ARBA" id="ARBA00022617"/>
    </source>
</evidence>
<dbReference type="InterPro" id="IPR009056">
    <property type="entry name" value="Cyt_c-like_dom"/>
</dbReference>
<dbReference type="GO" id="GO:0042773">
    <property type="term" value="P:ATP synthesis coupled electron transport"/>
    <property type="evidence" value="ECO:0007669"/>
    <property type="project" value="TreeGrafter"/>
</dbReference>
<dbReference type="Pfam" id="PF00116">
    <property type="entry name" value="COX2"/>
    <property type="match status" value="1"/>
</dbReference>
<evidence type="ECO:0000256" key="12">
    <source>
        <dbReference type="ARBA" id="ARBA00023004"/>
    </source>
</evidence>
<dbReference type="GO" id="GO:0016020">
    <property type="term" value="C:membrane"/>
    <property type="evidence" value="ECO:0007669"/>
    <property type="project" value="UniProtKB-SubCell"/>
</dbReference>
<dbReference type="GO" id="GO:0016491">
    <property type="term" value="F:oxidoreductase activity"/>
    <property type="evidence" value="ECO:0007669"/>
    <property type="project" value="InterPro"/>
</dbReference>
<evidence type="ECO:0000256" key="11">
    <source>
        <dbReference type="ARBA" id="ARBA00022989"/>
    </source>
</evidence>
<dbReference type="GO" id="GO:0005507">
    <property type="term" value="F:copper ion binding"/>
    <property type="evidence" value="ECO:0007669"/>
    <property type="project" value="InterPro"/>
</dbReference>
<dbReference type="EC" id="7.1.1.9" evidence="3"/>
<evidence type="ECO:0000256" key="1">
    <source>
        <dbReference type="ARBA" id="ARBA00004141"/>
    </source>
</evidence>
<evidence type="ECO:0000259" key="17">
    <source>
        <dbReference type="PROSITE" id="PS50857"/>
    </source>
</evidence>
<evidence type="ECO:0000256" key="16">
    <source>
        <dbReference type="SAM" id="Phobius"/>
    </source>
</evidence>
<evidence type="ECO:0000259" key="19">
    <source>
        <dbReference type="PROSITE" id="PS51007"/>
    </source>
</evidence>
<dbReference type="PROSITE" id="PS50999">
    <property type="entry name" value="COX2_TM"/>
    <property type="match status" value="1"/>
</dbReference>
<feature type="domain" description="Cytochrome oxidase subunit II transmembrane region profile" evidence="18">
    <location>
        <begin position="18"/>
        <end position="115"/>
    </location>
</feature>
<evidence type="ECO:0000256" key="6">
    <source>
        <dbReference type="ARBA" id="ARBA00022660"/>
    </source>
</evidence>
<dbReference type="InterPro" id="IPR014222">
    <property type="entry name" value="Cyt_c_oxidase_su2"/>
</dbReference>
<accession>A0A381SL81</accession>
<dbReference type="AlphaFoldDB" id="A0A381SL81"/>
<dbReference type="InterPro" id="IPR036909">
    <property type="entry name" value="Cyt_c-like_dom_sf"/>
</dbReference>
<evidence type="ECO:0000256" key="7">
    <source>
        <dbReference type="ARBA" id="ARBA00022692"/>
    </source>
</evidence>
<feature type="domain" description="Cytochrome c" evidence="19">
    <location>
        <begin position="268"/>
        <end position="379"/>
    </location>
</feature>
<dbReference type="SUPFAM" id="SSF49503">
    <property type="entry name" value="Cupredoxins"/>
    <property type="match status" value="1"/>
</dbReference>
<dbReference type="GO" id="GO:0020037">
    <property type="term" value="F:heme binding"/>
    <property type="evidence" value="ECO:0007669"/>
    <property type="project" value="InterPro"/>
</dbReference>
<keyword evidence="10" id="KW-0249">Electron transport</keyword>
<dbReference type="PANTHER" id="PTHR22888">
    <property type="entry name" value="CYTOCHROME C OXIDASE, SUBUNIT II"/>
    <property type="match status" value="1"/>
</dbReference>
<comment type="subcellular location">
    <subcellularLocation>
        <location evidence="1">Membrane</location>
        <topology evidence="1">Multi-pass membrane protein</topology>
    </subcellularLocation>
</comment>
<name>A0A381SL81_9ZZZZ</name>
<dbReference type="Gene3D" id="1.10.287.90">
    <property type="match status" value="1"/>
</dbReference>
<dbReference type="InterPro" id="IPR011759">
    <property type="entry name" value="Cyt_c_oxidase_su2_TM_dom"/>
</dbReference>
<dbReference type="PROSITE" id="PS00078">
    <property type="entry name" value="COX2"/>
    <property type="match status" value="1"/>
</dbReference>
<organism evidence="20">
    <name type="scientific">marine metagenome</name>
    <dbReference type="NCBI Taxonomy" id="408172"/>
    <lineage>
        <taxon>unclassified sequences</taxon>
        <taxon>metagenomes</taxon>
        <taxon>ecological metagenomes</taxon>
    </lineage>
</organism>
<evidence type="ECO:0000256" key="10">
    <source>
        <dbReference type="ARBA" id="ARBA00022982"/>
    </source>
</evidence>
<evidence type="ECO:0000256" key="15">
    <source>
        <dbReference type="ARBA" id="ARBA00031389"/>
    </source>
</evidence>
<dbReference type="PRINTS" id="PR01166">
    <property type="entry name" value="CYCOXIDASEII"/>
</dbReference>
<feature type="transmembrane region" description="Helical" evidence="16">
    <location>
        <begin position="87"/>
        <end position="109"/>
    </location>
</feature>
<evidence type="ECO:0000256" key="3">
    <source>
        <dbReference type="ARBA" id="ARBA00012949"/>
    </source>
</evidence>
<dbReference type="SUPFAM" id="SSF81464">
    <property type="entry name" value="Cytochrome c oxidase subunit II-like, transmembrane region"/>
    <property type="match status" value="1"/>
</dbReference>